<evidence type="ECO:0000313" key="1">
    <source>
        <dbReference type="EMBL" id="MFD0788388.1"/>
    </source>
</evidence>
<protein>
    <submittedName>
        <fullName evidence="1">Uncharacterized protein</fullName>
    </submittedName>
</protein>
<dbReference type="SUPFAM" id="SSF52540">
    <property type="entry name" value="P-loop containing nucleoside triphosphate hydrolases"/>
    <property type="match status" value="1"/>
</dbReference>
<comment type="caution">
    <text evidence="1">The sequence shown here is derived from an EMBL/GenBank/DDBJ whole genome shotgun (WGS) entry which is preliminary data.</text>
</comment>
<name>A0ABW3ABM7_9ACTN</name>
<dbReference type="PANTHER" id="PTHR43394">
    <property type="entry name" value="ATP-DEPENDENT PERMEASE MDL1, MITOCHONDRIAL"/>
    <property type="match status" value="1"/>
</dbReference>
<organism evidence="1 2">
    <name type="scientific">Micromonospora azadirachtae</name>
    <dbReference type="NCBI Taxonomy" id="1970735"/>
    <lineage>
        <taxon>Bacteria</taxon>
        <taxon>Bacillati</taxon>
        <taxon>Actinomycetota</taxon>
        <taxon>Actinomycetes</taxon>
        <taxon>Micromonosporales</taxon>
        <taxon>Micromonosporaceae</taxon>
        <taxon>Micromonospora</taxon>
    </lineage>
</organism>
<dbReference type="Proteomes" id="UP001597053">
    <property type="component" value="Unassembled WGS sequence"/>
</dbReference>
<feature type="non-terminal residue" evidence="1">
    <location>
        <position position="1"/>
    </location>
</feature>
<feature type="non-terminal residue" evidence="1">
    <location>
        <position position="194"/>
    </location>
</feature>
<dbReference type="EMBL" id="JBHTHM010002736">
    <property type="protein sequence ID" value="MFD0788388.1"/>
    <property type="molecule type" value="Genomic_DNA"/>
</dbReference>
<dbReference type="InterPro" id="IPR039421">
    <property type="entry name" value="Type_1_exporter"/>
</dbReference>
<dbReference type="Gene3D" id="3.40.50.300">
    <property type="entry name" value="P-loop containing nucleotide triphosphate hydrolases"/>
    <property type="match status" value="1"/>
</dbReference>
<sequence length="194" mass="21195">RDVWLWRAAWHGDTMWGVGYATRDPRLVRLYRSDDGIDLRPVVATLFADGYPNESGLVFQPDGTALCLLRRDQGTATAQLGRARPPYLDWQWTDLKVQVGGPALLRLPDGRLLAGVHIPHGGTVTVAGRPLDTLPLTELRSHVALVTQEHHVFIGTLRENVAMVRPAATDADVRAALSAVAALDWAQALPDGLD</sequence>
<gene>
    <name evidence="1" type="ORF">ACFQZ8_31120</name>
</gene>
<dbReference type="PANTHER" id="PTHR43394:SF1">
    <property type="entry name" value="ATP-BINDING CASSETTE SUB-FAMILY B MEMBER 10, MITOCHONDRIAL"/>
    <property type="match status" value="1"/>
</dbReference>
<keyword evidence="2" id="KW-1185">Reference proteome</keyword>
<proteinExistence type="predicted"/>
<dbReference type="InterPro" id="IPR027417">
    <property type="entry name" value="P-loop_NTPase"/>
</dbReference>
<reference evidence="2" key="1">
    <citation type="journal article" date="2019" name="Int. J. Syst. Evol. Microbiol.">
        <title>The Global Catalogue of Microorganisms (GCM) 10K type strain sequencing project: providing services to taxonomists for standard genome sequencing and annotation.</title>
        <authorList>
            <consortium name="The Broad Institute Genomics Platform"/>
            <consortium name="The Broad Institute Genome Sequencing Center for Infectious Disease"/>
            <person name="Wu L."/>
            <person name="Ma J."/>
        </authorList>
    </citation>
    <scope>NUCLEOTIDE SEQUENCE [LARGE SCALE GENOMIC DNA]</scope>
    <source>
        <strain evidence="2">JCM 32148</strain>
    </source>
</reference>
<evidence type="ECO:0000313" key="2">
    <source>
        <dbReference type="Proteomes" id="UP001597053"/>
    </source>
</evidence>
<accession>A0ABW3ABM7</accession>